<proteinExistence type="predicted"/>
<accession>A0A1M5W0T6</accession>
<feature type="transmembrane region" description="Helical" evidence="1">
    <location>
        <begin position="6"/>
        <end position="22"/>
    </location>
</feature>
<evidence type="ECO:0000256" key="1">
    <source>
        <dbReference type="SAM" id="Phobius"/>
    </source>
</evidence>
<dbReference type="EMBL" id="FQXU01000004">
    <property type="protein sequence ID" value="SHH81115.1"/>
    <property type="molecule type" value="Genomic_DNA"/>
</dbReference>
<reference evidence="2 3" key="1">
    <citation type="submission" date="2016-11" db="EMBL/GenBank/DDBJ databases">
        <authorList>
            <person name="Jaros S."/>
            <person name="Januszkiewicz K."/>
            <person name="Wedrychowicz H."/>
        </authorList>
    </citation>
    <scope>NUCLEOTIDE SEQUENCE [LARGE SCALE GENOMIC DNA]</scope>
    <source>
        <strain evidence="2 3">DSM 6191</strain>
    </source>
</reference>
<evidence type="ECO:0000313" key="3">
    <source>
        <dbReference type="Proteomes" id="UP000184241"/>
    </source>
</evidence>
<gene>
    <name evidence="2" type="ORF">SAMN02745941_00875</name>
</gene>
<dbReference type="Proteomes" id="UP000184241">
    <property type="component" value="Unassembled WGS sequence"/>
</dbReference>
<dbReference type="AlphaFoldDB" id="A0A1M5W0T6"/>
<keyword evidence="1" id="KW-0812">Transmembrane</keyword>
<feature type="transmembrane region" description="Helical" evidence="1">
    <location>
        <begin position="58"/>
        <end position="75"/>
    </location>
</feature>
<evidence type="ECO:0000313" key="2">
    <source>
        <dbReference type="EMBL" id="SHH81115.1"/>
    </source>
</evidence>
<organism evidence="2 3">
    <name type="scientific">Clostridium intestinale DSM 6191</name>
    <dbReference type="NCBI Taxonomy" id="1121320"/>
    <lineage>
        <taxon>Bacteria</taxon>
        <taxon>Bacillati</taxon>
        <taxon>Bacillota</taxon>
        <taxon>Clostridia</taxon>
        <taxon>Eubacteriales</taxon>
        <taxon>Clostridiaceae</taxon>
        <taxon>Clostridium</taxon>
    </lineage>
</organism>
<name>A0A1M5W0T6_9CLOT</name>
<protein>
    <submittedName>
        <fullName evidence="2">Uncharacterized protein</fullName>
    </submittedName>
</protein>
<keyword evidence="1" id="KW-0472">Membrane</keyword>
<keyword evidence="1" id="KW-1133">Transmembrane helix</keyword>
<sequence>MRLLGTIIFICGGIFLTIISLKTYKNEKTNKIRLLLNLSEGIILTILGLVSLVDNINIELIGILGCVILLVDRIIDFMLNKKGAKV</sequence>
<feature type="transmembrane region" description="Helical" evidence="1">
    <location>
        <begin position="34"/>
        <end position="52"/>
    </location>
</feature>
<dbReference type="RefSeq" id="WP_073017101.1">
    <property type="nucleotide sequence ID" value="NZ_FQXU01000004.1"/>
</dbReference>